<organism evidence="1">
    <name type="scientific">marine metagenome</name>
    <dbReference type="NCBI Taxonomy" id="408172"/>
    <lineage>
        <taxon>unclassified sequences</taxon>
        <taxon>metagenomes</taxon>
        <taxon>ecological metagenomes</taxon>
    </lineage>
</organism>
<name>A0A381X2C4_9ZZZZ</name>
<proteinExistence type="predicted"/>
<gene>
    <name evidence="1" type="ORF">METZ01_LOCUS111495</name>
</gene>
<protein>
    <submittedName>
        <fullName evidence="1">Uncharacterized protein</fullName>
    </submittedName>
</protein>
<dbReference type="EMBL" id="UINC01013597">
    <property type="protein sequence ID" value="SVA58641.1"/>
    <property type="molecule type" value="Genomic_DNA"/>
</dbReference>
<sequence length="49" mass="5849">MSADNRGISEDWWGTTAWGNHIYEILRFALWMTFNTWMEANTMRQGYMG</sequence>
<accession>A0A381X2C4</accession>
<reference evidence="1" key="1">
    <citation type="submission" date="2018-05" db="EMBL/GenBank/DDBJ databases">
        <authorList>
            <person name="Lanie J.A."/>
            <person name="Ng W.-L."/>
            <person name="Kazmierczak K.M."/>
            <person name="Andrzejewski T.M."/>
            <person name="Davidsen T.M."/>
            <person name="Wayne K.J."/>
            <person name="Tettelin H."/>
            <person name="Glass J.I."/>
            <person name="Rusch D."/>
            <person name="Podicherti R."/>
            <person name="Tsui H.-C.T."/>
            <person name="Winkler M.E."/>
        </authorList>
    </citation>
    <scope>NUCLEOTIDE SEQUENCE</scope>
</reference>
<evidence type="ECO:0000313" key="1">
    <source>
        <dbReference type="EMBL" id="SVA58641.1"/>
    </source>
</evidence>
<dbReference type="AlphaFoldDB" id="A0A381X2C4"/>